<evidence type="ECO:0000313" key="8">
    <source>
        <dbReference type="Proteomes" id="UP000294911"/>
    </source>
</evidence>
<evidence type="ECO:0000259" key="5">
    <source>
        <dbReference type="SMART" id="SM00382"/>
    </source>
</evidence>
<dbReference type="AlphaFoldDB" id="A0A4R2R197"/>
<sequence>MPFLSDMYHEQNARRGANQTDEDPVSTTNPNGTSQLGVGSFDPVAIAARLRARIHGQETAIDAVVNALLLARAGVSEPDRPLANLLLVGPTGVGKTELVRRLAAELRSDPDDLCRVDMNALAQEHYAASFSGAPPGYAGSKEAFSVFDRTKVEGDLYRPGIVLFDEVEKAHPTVLRALLHILDSGTLRLANGQQTISFRNSLVFLTSNLGSATLAKRRSARWRRAVDKLSPALATRMSARDNRSITSAALRDFFDPEFLNRIDQTAIFADIDTGAAETIIRQEIALLAARLRRKNVELTVADSVVELLHTRGFDPVYGARALRRALRTTLATPVAECLLHERPTGTDALSLDATTEGEKVLVQRVP</sequence>
<dbReference type="OrthoDB" id="9803641at2"/>
<keyword evidence="3" id="KW-0143">Chaperone</keyword>
<feature type="region of interest" description="Disordered" evidence="4">
    <location>
        <begin position="1"/>
        <end position="38"/>
    </location>
</feature>
<organism evidence="7 8">
    <name type="scientific">Tamaricihabitans halophyticus</name>
    <dbReference type="NCBI Taxonomy" id="1262583"/>
    <lineage>
        <taxon>Bacteria</taxon>
        <taxon>Bacillati</taxon>
        <taxon>Actinomycetota</taxon>
        <taxon>Actinomycetes</taxon>
        <taxon>Pseudonocardiales</taxon>
        <taxon>Pseudonocardiaceae</taxon>
        <taxon>Tamaricihabitans</taxon>
    </lineage>
</organism>
<evidence type="ECO:0000256" key="1">
    <source>
        <dbReference type="ARBA" id="ARBA00022741"/>
    </source>
</evidence>
<dbReference type="RefSeq" id="WP_132876599.1">
    <property type="nucleotide sequence ID" value="NZ_SLXQ01000002.1"/>
</dbReference>
<dbReference type="PRINTS" id="PR00300">
    <property type="entry name" value="CLPPROTEASEA"/>
</dbReference>
<evidence type="ECO:0000256" key="3">
    <source>
        <dbReference type="ARBA" id="ARBA00023186"/>
    </source>
</evidence>
<gene>
    <name evidence="7" type="ORF">EV191_102470</name>
</gene>
<dbReference type="InterPro" id="IPR003959">
    <property type="entry name" value="ATPase_AAA_core"/>
</dbReference>
<accession>A0A4R2R197</accession>
<dbReference type="InterPro" id="IPR019489">
    <property type="entry name" value="Clp_ATPase_C"/>
</dbReference>
<dbReference type="Pfam" id="PF10431">
    <property type="entry name" value="ClpB_D2-small"/>
    <property type="match status" value="1"/>
</dbReference>
<dbReference type="Gene3D" id="1.10.8.60">
    <property type="match status" value="1"/>
</dbReference>
<dbReference type="Gene3D" id="3.40.50.300">
    <property type="entry name" value="P-loop containing nucleotide triphosphate hydrolases"/>
    <property type="match status" value="1"/>
</dbReference>
<dbReference type="GO" id="GO:0005524">
    <property type="term" value="F:ATP binding"/>
    <property type="evidence" value="ECO:0007669"/>
    <property type="project" value="UniProtKB-KW"/>
</dbReference>
<dbReference type="CDD" id="cd19499">
    <property type="entry name" value="RecA-like_ClpB_Hsp104-like"/>
    <property type="match status" value="1"/>
</dbReference>
<keyword evidence="1" id="KW-0547">Nucleotide-binding</keyword>
<dbReference type="PANTHER" id="PTHR11638:SF18">
    <property type="entry name" value="HEAT SHOCK PROTEIN 104"/>
    <property type="match status" value="1"/>
</dbReference>
<dbReference type="Pfam" id="PF07724">
    <property type="entry name" value="AAA_2"/>
    <property type="match status" value="1"/>
</dbReference>
<dbReference type="SMART" id="SM00382">
    <property type="entry name" value="AAA"/>
    <property type="match status" value="1"/>
</dbReference>
<dbReference type="PANTHER" id="PTHR11638">
    <property type="entry name" value="ATP-DEPENDENT CLP PROTEASE"/>
    <property type="match status" value="1"/>
</dbReference>
<keyword evidence="2" id="KW-0067">ATP-binding</keyword>
<dbReference type="GO" id="GO:0034605">
    <property type="term" value="P:cellular response to heat"/>
    <property type="evidence" value="ECO:0007669"/>
    <property type="project" value="TreeGrafter"/>
</dbReference>
<evidence type="ECO:0000313" key="7">
    <source>
        <dbReference type="EMBL" id="TCP55258.1"/>
    </source>
</evidence>
<feature type="domain" description="AAA+ ATPase" evidence="5">
    <location>
        <begin position="81"/>
        <end position="227"/>
    </location>
</feature>
<reference evidence="7 8" key="1">
    <citation type="submission" date="2019-03" db="EMBL/GenBank/DDBJ databases">
        <title>Genomic Encyclopedia of Type Strains, Phase IV (KMG-IV): sequencing the most valuable type-strain genomes for metagenomic binning, comparative biology and taxonomic classification.</title>
        <authorList>
            <person name="Goeker M."/>
        </authorList>
    </citation>
    <scope>NUCLEOTIDE SEQUENCE [LARGE SCALE GENOMIC DNA]</scope>
    <source>
        <strain evidence="7 8">DSM 45765</strain>
    </source>
</reference>
<dbReference type="GO" id="GO:0016887">
    <property type="term" value="F:ATP hydrolysis activity"/>
    <property type="evidence" value="ECO:0007669"/>
    <property type="project" value="InterPro"/>
</dbReference>
<feature type="compositionally biased region" description="Polar residues" evidence="4">
    <location>
        <begin position="25"/>
        <end position="37"/>
    </location>
</feature>
<comment type="caution">
    <text evidence="7">The sequence shown here is derived from an EMBL/GenBank/DDBJ whole genome shotgun (WGS) entry which is preliminary data.</text>
</comment>
<evidence type="ECO:0000259" key="6">
    <source>
        <dbReference type="SMART" id="SM01086"/>
    </source>
</evidence>
<evidence type="ECO:0000256" key="2">
    <source>
        <dbReference type="ARBA" id="ARBA00022840"/>
    </source>
</evidence>
<dbReference type="InterPro" id="IPR003593">
    <property type="entry name" value="AAA+_ATPase"/>
</dbReference>
<dbReference type="Proteomes" id="UP000294911">
    <property type="component" value="Unassembled WGS sequence"/>
</dbReference>
<keyword evidence="8" id="KW-1185">Reference proteome</keyword>
<dbReference type="GO" id="GO:0005737">
    <property type="term" value="C:cytoplasm"/>
    <property type="evidence" value="ECO:0007669"/>
    <property type="project" value="TreeGrafter"/>
</dbReference>
<dbReference type="SUPFAM" id="SSF52540">
    <property type="entry name" value="P-loop containing nucleoside triphosphate hydrolases"/>
    <property type="match status" value="1"/>
</dbReference>
<dbReference type="InterPro" id="IPR001270">
    <property type="entry name" value="ClpA/B"/>
</dbReference>
<protein>
    <submittedName>
        <fullName evidence="7">ClpA/ClpB-like protein</fullName>
    </submittedName>
</protein>
<dbReference type="InterPro" id="IPR027417">
    <property type="entry name" value="P-loop_NTPase"/>
</dbReference>
<dbReference type="InterPro" id="IPR050130">
    <property type="entry name" value="ClpA_ClpB"/>
</dbReference>
<dbReference type="SMART" id="SM01086">
    <property type="entry name" value="ClpB_D2-small"/>
    <property type="match status" value="1"/>
</dbReference>
<name>A0A4R2R197_9PSEU</name>
<proteinExistence type="predicted"/>
<feature type="domain" description="Clp ATPase C-terminal" evidence="6">
    <location>
        <begin position="271"/>
        <end position="361"/>
    </location>
</feature>
<dbReference type="EMBL" id="SLXQ01000002">
    <property type="protein sequence ID" value="TCP55258.1"/>
    <property type="molecule type" value="Genomic_DNA"/>
</dbReference>
<evidence type="ECO:0000256" key="4">
    <source>
        <dbReference type="SAM" id="MobiDB-lite"/>
    </source>
</evidence>